<dbReference type="CDD" id="cd00090">
    <property type="entry name" value="HTH_ARSR"/>
    <property type="match status" value="1"/>
</dbReference>
<dbReference type="NCBIfam" id="NF033788">
    <property type="entry name" value="HTH_metalloreg"/>
    <property type="match status" value="1"/>
</dbReference>
<dbReference type="InterPro" id="IPR036390">
    <property type="entry name" value="WH_DNA-bd_sf"/>
</dbReference>
<dbReference type="EMBL" id="AYZD01000011">
    <property type="protein sequence ID" value="KRM96952.1"/>
    <property type="molecule type" value="Genomic_DNA"/>
</dbReference>
<dbReference type="PANTHER" id="PTHR43132:SF2">
    <property type="entry name" value="ARSENICAL RESISTANCE OPERON REPRESSOR ARSR-RELATED"/>
    <property type="match status" value="1"/>
</dbReference>
<evidence type="ECO:0000256" key="2">
    <source>
        <dbReference type="ARBA" id="ARBA00023125"/>
    </source>
</evidence>
<dbReference type="GO" id="GO:0003700">
    <property type="term" value="F:DNA-binding transcription factor activity"/>
    <property type="evidence" value="ECO:0007669"/>
    <property type="project" value="InterPro"/>
</dbReference>
<dbReference type="SMART" id="SM00418">
    <property type="entry name" value="HTH_ARSR"/>
    <property type="match status" value="1"/>
</dbReference>
<dbReference type="InterPro" id="IPR051011">
    <property type="entry name" value="Metal_resp_trans_reg"/>
</dbReference>
<evidence type="ECO:0000259" key="4">
    <source>
        <dbReference type="PROSITE" id="PS50987"/>
    </source>
</evidence>
<keyword evidence="6" id="KW-1185">Reference proteome</keyword>
<protein>
    <submittedName>
        <fullName evidence="5">ArsR family transcriptional regulator</fullName>
    </submittedName>
</protein>
<dbReference type="InterPro" id="IPR011991">
    <property type="entry name" value="ArsR-like_HTH"/>
</dbReference>
<dbReference type="PRINTS" id="PR00778">
    <property type="entry name" value="HTHARSR"/>
</dbReference>
<sequence length="127" mass="14377">MRLASDNVAKTSKKVNLMAKSTDDIQLPTTIELEKSVQLFKAFGDQTRYKILFLLTERSLSVNEIAKTIGISQSAISHQLKLLRQTGLVRGIRSGQKVNYQLSDRHIITIFEQVRAHVSEKNTNYSN</sequence>
<dbReference type="PANTHER" id="PTHR43132">
    <property type="entry name" value="ARSENICAL RESISTANCE OPERON REPRESSOR ARSR-RELATED"/>
    <property type="match status" value="1"/>
</dbReference>
<reference evidence="5 6" key="1">
    <citation type="journal article" date="2015" name="Genome Announc.">
        <title>Expanding the biotechnology potential of lactobacilli through comparative genomics of 213 strains and associated genera.</title>
        <authorList>
            <person name="Sun Z."/>
            <person name="Harris H.M."/>
            <person name="McCann A."/>
            <person name="Guo C."/>
            <person name="Argimon S."/>
            <person name="Zhang W."/>
            <person name="Yang X."/>
            <person name="Jeffery I.B."/>
            <person name="Cooney J.C."/>
            <person name="Kagawa T.F."/>
            <person name="Liu W."/>
            <person name="Song Y."/>
            <person name="Salvetti E."/>
            <person name="Wrobel A."/>
            <person name="Rasinkangas P."/>
            <person name="Parkhill J."/>
            <person name="Rea M.C."/>
            <person name="O'Sullivan O."/>
            <person name="Ritari J."/>
            <person name="Douillard F.P."/>
            <person name="Paul Ross R."/>
            <person name="Yang R."/>
            <person name="Briner A.E."/>
            <person name="Felis G.E."/>
            <person name="de Vos W.M."/>
            <person name="Barrangou R."/>
            <person name="Klaenhammer T.R."/>
            <person name="Caufield P.W."/>
            <person name="Cui Y."/>
            <person name="Zhang H."/>
            <person name="O'Toole P.W."/>
        </authorList>
    </citation>
    <scope>NUCLEOTIDE SEQUENCE [LARGE SCALE GENOMIC DNA]</scope>
    <source>
        <strain evidence="5 6">DSM 21051</strain>
    </source>
</reference>
<dbReference type="AlphaFoldDB" id="A0A0R2CYP4"/>
<dbReference type="Gene3D" id="1.10.10.10">
    <property type="entry name" value="Winged helix-like DNA-binding domain superfamily/Winged helix DNA-binding domain"/>
    <property type="match status" value="1"/>
</dbReference>
<keyword evidence="2" id="KW-0238">DNA-binding</keyword>
<proteinExistence type="predicted"/>
<evidence type="ECO:0000256" key="3">
    <source>
        <dbReference type="ARBA" id="ARBA00023163"/>
    </source>
</evidence>
<evidence type="ECO:0000313" key="6">
    <source>
        <dbReference type="Proteomes" id="UP000051015"/>
    </source>
</evidence>
<keyword evidence="1" id="KW-0805">Transcription regulation</keyword>
<name>A0A0R2CYP4_9LACO</name>
<dbReference type="Proteomes" id="UP000051015">
    <property type="component" value="Unassembled WGS sequence"/>
</dbReference>
<evidence type="ECO:0000313" key="5">
    <source>
        <dbReference type="EMBL" id="KRM96952.1"/>
    </source>
</evidence>
<feature type="domain" description="HTH arsR-type" evidence="4">
    <location>
        <begin position="28"/>
        <end position="122"/>
    </location>
</feature>
<dbReference type="InterPro" id="IPR036388">
    <property type="entry name" value="WH-like_DNA-bd_sf"/>
</dbReference>
<accession>A0A0R2CYP4</accession>
<keyword evidence="3" id="KW-0804">Transcription</keyword>
<dbReference type="STRING" id="1423725.FC19_GL000479"/>
<organism evidence="5 6">
    <name type="scientific">Liquorilactobacillus aquaticus DSM 21051</name>
    <dbReference type="NCBI Taxonomy" id="1423725"/>
    <lineage>
        <taxon>Bacteria</taxon>
        <taxon>Bacillati</taxon>
        <taxon>Bacillota</taxon>
        <taxon>Bacilli</taxon>
        <taxon>Lactobacillales</taxon>
        <taxon>Lactobacillaceae</taxon>
        <taxon>Liquorilactobacillus</taxon>
    </lineage>
</organism>
<dbReference type="Pfam" id="PF01022">
    <property type="entry name" value="HTH_5"/>
    <property type="match status" value="1"/>
</dbReference>
<dbReference type="GO" id="GO:0003677">
    <property type="term" value="F:DNA binding"/>
    <property type="evidence" value="ECO:0007669"/>
    <property type="project" value="UniProtKB-KW"/>
</dbReference>
<comment type="caution">
    <text evidence="5">The sequence shown here is derived from an EMBL/GenBank/DDBJ whole genome shotgun (WGS) entry which is preliminary data.</text>
</comment>
<evidence type="ECO:0000256" key="1">
    <source>
        <dbReference type="ARBA" id="ARBA00023015"/>
    </source>
</evidence>
<gene>
    <name evidence="5" type="ORF">FC19_GL000479</name>
</gene>
<dbReference type="SUPFAM" id="SSF46785">
    <property type="entry name" value="Winged helix' DNA-binding domain"/>
    <property type="match status" value="1"/>
</dbReference>
<dbReference type="PROSITE" id="PS50987">
    <property type="entry name" value="HTH_ARSR_2"/>
    <property type="match status" value="1"/>
</dbReference>
<dbReference type="InterPro" id="IPR001845">
    <property type="entry name" value="HTH_ArsR_DNA-bd_dom"/>
</dbReference>
<dbReference type="PATRIC" id="fig|1423725.3.peg.491"/>